<dbReference type="PANTHER" id="PTHR30055">
    <property type="entry name" value="HTH-TYPE TRANSCRIPTIONAL REGULATOR RUTR"/>
    <property type="match status" value="1"/>
</dbReference>
<dbReference type="Pfam" id="PF00440">
    <property type="entry name" value="TetR_N"/>
    <property type="match status" value="1"/>
</dbReference>
<dbReference type="SUPFAM" id="SSF48498">
    <property type="entry name" value="Tetracyclin repressor-like, C-terminal domain"/>
    <property type="match status" value="1"/>
</dbReference>
<evidence type="ECO:0000256" key="1">
    <source>
        <dbReference type="ARBA" id="ARBA00023015"/>
    </source>
</evidence>
<dbReference type="InterPro" id="IPR049445">
    <property type="entry name" value="TetR_SbtR-like_C"/>
</dbReference>
<feature type="domain" description="HTH tetR-type" evidence="5">
    <location>
        <begin position="44"/>
        <end position="103"/>
    </location>
</feature>
<evidence type="ECO:0000259" key="5">
    <source>
        <dbReference type="PROSITE" id="PS50977"/>
    </source>
</evidence>
<name>A0A6I3L069_9NOCA</name>
<keyword evidence="2 4" id="KW-0238">DNA-binding</keyword>
<dbReference type="PRINTS" id="PR00455">
    <property type="entry name" value="HTHTETR"/>
</dbReference>
<dbReference type="AlphaFoldDB" id="A0A6I3L069"/>
<comment type="caution">
    <text evidence="6">The sequence shown here is derived from an EMBL/GenBank/DDBJ whole genome shotgun (WGS) entry which is preliminary data.</text>
</comment>
<dbReference type="PANTHER" id="PTHR30055:SF234">
    <property type="entry name" value="HTH-TYPE TRANSCRIPTIONAL REGULATOR BETI"/>
    <property type="match status" value="1"/>
</dbReference>
<dbReference type="Gene3D" id="1.10.357.10">
    <property type="entry name" value="Tetracycline Repressor, domain 2"/>
    <property type="match status" value="1"/>
</dbReference>
<dbReference type="SUPFAM" id="SSF46689">
    <property type="entry name" value="Homeodomain-like"/>
    <property type="match status" value="1"/>
</dbReference>
<evidence type="ECO:0000256" key="2">
    <source>
        <dbReference type="ARBA" id="ARBA00023125"/>
    </source>
</evidence>
<dbReference type="InterPro" id="IPR036271">
    <property type="entry name" value="Tet_transcr_reg_TetR-rel_C_sf"/>
</dbReference>
<protein>
    <submittedName>
        <fullName evidence="6">TetR family transcriptional regulator</fullName>
    </submittedName>
</protein>
<evidence type="ECO:0000313" key="6">
    <source>
        <dbReference type="EMBL" id="MTE13239.1"/>
    </source>
</evidence>
<organism evidence="6 7">
    <name type="scientific">Nocardia aurantiaca</name>
    <dbReference type="NCBI Taxonomy" id="2675850"/>
    <lineage>
        <taxon>Bacteria</taxon>
        <taxon>Bacillati</taxon>
        <taxon>Actinomycetota</taxon>
        <taxon>Actinomycetes</taxon>
        <taxon>Mycobacteriales</taxon>
        <taxon>Nocardiaceae</taxon>
        <taxon>Nocardia</taxon>
    </lineage>
</organism>
<dbReference type="InterPro" id="IPR001647">
    <property type="entry name" value="HTH_TetR"/>
</dbReference>
<reference evidence="6 7" key="1">
    <citation type="submission" date="2019-11" db="EMBL/GenBank/DDBJ databases">
        <title>Nocardia sp. nov. CT2-14 isolated from soil.</title>
        <authorList>
            <person name="Kanchanasin P."/>
            <person name="Tanasupawat S."/>
            <person name="Yuki M."/>
            <person name="Kudo T."/>
        </authorList>
    </citation>
    <scope>NUCLEOTIDE SEQUENCE [LARGE SCALE GENOMIC DNA]</scope>
    <source>
        <strain evidence="6 7">CT2-14</strain>
    </source>
</reference>
<keyword evidence="7" id="KW-1185">Reference proteome</keyword>
<dbReference type="GO" id="GO:0003700">
    <property type="term" value="F:DNA-binding transcription factor activity"/>
    <property type="evidence" value="ECO:0007669"/>
    <property type="project" value="TreeGrafter"/>
</dbReference>
<keyword evidence="1" id="KW-0805">Transcription regulation</keyword>
<evidence type="ECO:0000313" key="7">
    <source>
        <dbReference type="Proteomes" id="UP000432464"/>
    </source>
</evidence>
<accession>A0A6I3L069</accession>
<dbReference type="Pfam" id="PF21597">
    <property type="entry name" value="TetR_C_43"/>
    <property type="match status" value="1"/>
</dbReference>
<dbReference type="GO" id="GO:0000976">
    <property type="term" value="F:transcription cis-regulatory region binding"/>
    <property type="evidence" value="ECO:0007669"/>
    <property type="project" value="TreeGrafter"/>
</dbReference>
<dbReference type="EMBL" id="WMBB01000004">
    <property type="protein sequence ID" value="MTE13239.1"/>
    <property type="molecule type" value="Genomic_DNA"/>
</dbReference>
<proteinExistence type="predicted"/>
<dbReference type="Proteomes" id="UP000432464">
    <property type="component" value="Unassembled WGS sequence"/>
</dbReference>
<gene>
    <name evidence="6" type="ORF">GLP40_10675</name>
</gene>
<feature type="DNA-binding region" description="H-T-H motif" evidence="4">
    <location>
        <begin position="66"/>
        <end position="85"/>
    </location>
</feature>
<dbReference type="InterPro" id="IPR009057">
    <property type="entry name" value="Homeodomain-like_sf"/>
</dbReference>
<dbReference type="PROSITE" id="PS50977">
    <property type="entry name" value="HTH_TETR_2"/>
    <property type="match status" value="1"/>
</dbReference>
<dbReference type="InterPro" id="IPR050109">
    <property type="entry name" value="HTH-type_TetR-like_transc_reg"/>
</dbReference>
<keyword evidence="3" id="KW-0804">Transcription</keyword>
<sequence length="217" mass="23292">MEVDTGASKNGTLDPVNIRGDRPGCQWVGRLSDVTNRPLRADARRNRERVLAAAQEAFAAEGISVPLDEIARRAGVGAGTVYRHFPTKEALFEAAILDQVEKITAHARELTGAEDPGAVFFEFLERLVLGGSLKRDLADALRTGGGEYPRTVSDDLKEALGILLSRAQQAGAVRPEITVDDLLAIIKGVFLAVHEAGADPGLRDRTFAVIADGLRAR</sequence>
<evidence type="ECO:0000256" key="4">
    <source>
        <dbReference type="PROSITE-ProRule" id="PRU00335"/>
    </source>
</evidence>
<evidence type="ECO:0000256" key="3">
    <source>
        <dbReference type="ARBA" id="ARBA00023163"/>
    </source>
</evidence>